<name>X1A7Z0_9ZZZZ</name>
<organism evidence="1">
    <name type="scientific">marine sediment metagenome</name>
    <dbReference type="NCBI Taxonomy" id="412755"/>
    <lineage>
        <taxon>unclassified sequences</taxon>
        <taxon>metagenomes</taxon>
        <taxon>ecological metagenomes</taxon>
    </lineage>
</organism>
<gene>
    <name evidence="1" type="ORF">S01H4_10603</name>
</gene>
<feature type="non-terminal residue" evidence="1">
    <location>
        <position position="1"/>
    </location>
</feature>
<accession>X1A7Z0</accession>
<dbReference type="EMBL" id="BART01004095">
    <property type="protein sequence ID" value="GAG66242.1"/>
    <property type="molecule type" value="Genomic_DNA"/>
</dbReference>
<reference evidence="1" key="1">
    <citation type="journal article" date="2014" name="Front. Microbiol.">
        <title>High frequency of phylogenetically diverse reductive dehalogenase-homologous genes in deep subseafloor sedimentary metagenomes.</title>
        <authorList>
            <person name="Kawai M."/>
            <person name="Futagami T."/>
            <person name="Toyoda A."/>
            <person name="Takaki Y."/>
            <person name="Nishi S."/>
            <person name="Hori S."/>
            <person name="Arai W."/>
            <person name="Tsubouchi T."/>
            <person name="Morono Y."/>
            <person name="Uchiyama I."/>
            <person name="Ito T."/>
            <person name="Fujiyama A."/>
            <person name="Inagaki F."/>
            <person name="Takami H."/>
        </authorList>
    </citation>
    <scope>NUCLEOTIDE SEQUENCE</scope>
    <source>
        <strain evidence="1">Expedition CK06-06</strain>
    </source>
</reference>
<comment type="caution">
    <text evidence="1">The sequence shown here is derived from an EMBL/GenBank/DDBJ whole genome shotgun (WGS) entry which is preliminary data.</text>
</comment>
<sequence length="274" mass="31745">VMNGVNISAETYLETKKSIGKASKVASWNIFVTTPMGALKIGFKKLISDMKSLNCWVYVVDPSRKIVYGLTKGKKNNNYDLEARNNFIRELPREPMRAPSQVIKLSDYYFDESNSFESFDYRLFDIYNNLEHNKLLLKDDRKTKYSEIFRDLIIMERTSGTPIINYASENFNEQALVSGFLTAMDSFVSQIGGSTMEEINYKGFYVQATYGKYIHLVCFLFKPADASFKERLNYLTNLFESNYIKQIEMFKKTGDTNLFNQEEILTIIKEVLDI</sequence>
<evidence type="ECO:0000313" key="1">
    <source>
        <dbReference type="EMBL" id="GAG66242.1"/>
    </source>
</evidence>
<proteinExistence type="predicted"/>
<dbReference type="AlphaFoldDB" id="X1A7Z0"/>
<protein>
    <submittedName>
        <fullName evidence="1">Uncharacterized protein</fullName>
    </submittedName>
</protein>